<protein>
    <submittedName>
        <fullName evidence="1">Uncharacterized protein</fullName>
    </submittedName>
</protein>
<dbReference type="EMBL" id="JAXCGZ010019284">
    <property type="protein sequence ID" value="KAK7066274.1"/>
    <property type="molecule type" value="Genomic_DNA"/>
</dbReference>
<keyword evidence="2" id="KW-1185">Reference proteome</keyword>
<dbReference type="AlphaFoldDB" id="A0AAN8WTW8"/>
<feature type="non-terminal residue" evidence="1">
    <location>
        <position position="1"/>
    </location>
</feature>
<organism evidence="1 2">
    <name type="scientific">Halocaridina rubra</name>
    <name type="common">Hawaiian red shrimp</name>
    <dbReference type="NCBI Taxonomy" id="373956"/>
    <lineage>
        <taxon>Eukaryota</taxon>
        <taxon>Metazoa</taxon>
        <taxon>Ecdysozoa</taxon>
        <taxon>Arthropoda</taxon>
        <taxon>Crustacea</taxon>
        <taxon>Multicrustacea</taxon>
        <taxon>Malacostraca</taxon>
        <taxon>Eumalacostraca</taxon>
        <taxon>Eucarida</taxon>
        <taxon>Decapoda</taxon>
        <taxon>Pleocyemata</taxon>
        <taxon>Caridea</taxon>
        <taxon>Atyoidea</taxon>
        <taxon>Atyidae</taxon>
        <taxon>Halocaridina</taxon>
    </lineage>
</organism>
<dbReference type="Proteomes" id="UP001381693">
    <property type="component" value="Unassembled WGS sequence"/>
</dbReference>
<comment type="caution">
    <text evidence="1">The sequence shown here is derived from an EMBL/GenBank/DDBJ whole genome shotgun (WGS) entry which is preliminary data.</text>
</comment>
<sequence length="71" mass="8401">EKRKNERRIKKRSKAEYKMMVSIPISRNGRLWKESKNKRERTRRVTQERKEINGSGGDAGFGLLFVSARYS</sequence>
<reference evidence="1 2" key="1">
    <citation type="submission" date="2023-11" db="EMBL/GenBank/DDBJ databases">
        <title>Halocaridina rubra genome assembly.</title>
        <authorList>
            <person name="Smith C."/>
        </authorList>
    </citation>
    <scope>NUCLEOTIDE SEQUENCE [LARGE SCALE GENOMIC DNA]</scope>
    <source>
        <strain evidence="1">EP-1</strain>
        <tissue evidence="1">Whole</tissue>
    </source>
</reference>
<evidence type="ECO:0000313" key="2">
    <source>
        <dbReference type="Proteomes" id="UP001381693"/>
    </source>
</evidence>
<proteinExistence type="predicted"/>
<name>A0AAN8WTW8_HALRR</name>
<accession>A0AAN8WTW8</accession>
<gene>
    <name evidence="1" type="ORF">SK128_014588</name>
</gene>
<evidence type="ECO:0000313" key="1">
    <source>
        <dbReference type="EMBL" id="KAK7066274.1"/>
    </source>
</evidence>